<evidence type="ECO:0000256" key="4">
    <source>
        <dbReference type="ARBA" id="ARBA00023329"/>
    </source>
</evidence>
<evidence type="ECO:0000256" key="5">
    <source>
        <dbReference type="SAM" id="MobiDB-lite"/>
    </source>
</evidence>
<feature type="domain" description="VHS" evidence="6">
    <location>
        <begin position="20"/>
        <end position="89"/>
    </location>
</feature>
<dbReference type="InterPro" id="IPR008942">
    <property type="entry name" value="ENTH_VHS"/>
</dbReference>
<dbReference type="CDD" id="cd03572">
    <property type="entry name" value="ENTH_like_Tepsin"/>
    <property type="match status" value="1"/>
</dbReference>
<dbReference type="GO" id="GO:0043130">
    <property type="term" value="F:ubiquitin binding"/>
    <property type="evidence" value="ECO:0007669"/>
    <property type="project" value="InterPro"/>
</dbReference>
<dbReference type="GO" id="GO:0035091">
    <property type="term" value="F:phosphatidylinositol binding"/>
    <property type="evidence" value="ECO:0007669"/>
    <property type="project" value="InterPro"/>
</dbReference>
<name>A0A5N6QFR2_9ROSI</name>
<dbReference type="Proteomes" id="UP000327013">
    <property type="component" value="Chromosome 1"/>
</dbReference>
<dbReference type="SMART" id="SM00288">
    <property type="entry name" value="VHS"/>
    <property type="match status" value="1"/>
</dbReference>
<proteinExistence type="predicted"/>
<evidence type="ECO:0000313" key="8">
    <source>
        <dbReference type="Proteomes" id="UP000327013"/>
    </source>
</evidence>
<dbReference type="GO" id="GO:0030136">
    <property type="term" value="C:clathrin-coated vesicle"/>
    <property type="evidence" value="ECO:0007669"/>
    <property type="project" value="UniProtKB-SubCell"/>
</dbReference>
<dbReference type="PANTHER" id="PTHR21514">
    <property type="entry name" value="AP-4 COMPLEX ACCESSORY SUBUNIT TEPSIN"/>
    <property type="match status" value="1"/>
</dbReference>
<dbReference type="SUPFAM" id="SSF48371">
    <property type="entry name" value="ARM repeat"/>
    <property type="match status" value="1"/>
</dbReference>
<keyword evidence="8" id="KW-1185">Reference proteome</keyword>
<reference evidence="7 8" key="1">
    <citation type="submission" date="2019-06" db="EMBL/GenBank/DDBJ databases">
        <title>A chromosomal-level reference genome of Carpinus fangiana (Coryloideae, Betulaceae).</title>
        <authorList>
            <person name="Yang X."/>
            <person name="Wang Z."/>
            <person name="Zhang L."/>
            <person name="Hao G."/>
            <person name="Liu J."/>
            <person name="Yang Y."/>
        </authorList>
    </citation>
    <scope>NUCLEOTIDE SEQUENCE [LARGE SCALE GENOMIC DNA]</scope>
    <source>
        <strain evidence="7">Cfa_2016G</strain>
        <tissue evidence="7">Leaf</tissue>
    </source>
</reference>
<keyword evidence="4" id="KW-0968">Cytoplasmic vesicle</keyword>
<dbReference type="InterPro" id="IPR002014">
    <property type="entry name" value="VHS_dom"/>
</dbReference>
<keyword evidence="3" id="KW-0333">Golgi apparatus</keyword>
<dbReference type="OrthoDB" id="118154at2759"/>
<dbReference type="AlphaFoldDB" id="A0A5N6QFR2"/>
<feature type="compositionally biased region" description="Basic and acidic residues" evidence="5">
    <location>
        <begin position="412"/>
        <end position="423"/>
    </location>
</feature>
<dbReference type="InterPro" id="IPR039273">
    <property type="entry name" value="TEPSIN"/>
</dbReference>
<evidence type="ECO:0000313" key="7">
    <source>
        <dbReference type="EMBL" id="KAE7997479.1"/>
    </source>
</evidence>
<evidence type="ECO:0000256" key="2">
    <source>
        <dbReference type="ARBA" id="ARBA00004601"/>
    </source>
</evidence>
<protein>
    <recommendedName>
        <fullName evidence="6">VHS domain-containing protein</fullName>
    </recommendedName>
</protein>
<evidence type="ECO:0000256" key="3">
    <source>
        <dbReference type="ARBA" id="ARBA00023034"/>
    </source>
</evidence>
<gene>
    <name evidence="7" type="ORF">FH972_002115</name>
</gene>
<dbReference type="Gene3D" id="1.25.40.90">
    <property type="match status" value="1"/>
</dbReference>
<organism evidence="7 8">
    <name type="scientific">Carpinus fangiana</name>
    <dbReference type="NCBI Taxonomy" id="176857"/>
    <lineage>
        <taxon>Eukaryota</taxon>
        <taxon>Viridiplantae</taxon>
        <taxon>Streptophyta</taxon>
        <taxon>Embryophyta</taxon>
        <taxon>Tracheophyta</taxon>
        <taxon>Spermatophyta</taxon>
        <taxon>Magnoliopsida</taxon>
        <taxon>eudicotyledons</taxon>
        <taxon>Gunneridae</taxon>
        <taxon>Pentapetalae</taxon>
        <taxon>rosids</taxon>
        <taxon>fabids</taxon>
        <taxon>Fagales</taxon>
        <taxon>Betulaceae</taxon>
        <taxon>Carpinus</taxon>
    </lineage>
</organism>
<sequence length="705" mass="77370">MDSSRRAVESYWRSRMVDGATSDEDKVAPVYKLEEICELLRSSHVSIVKEVSEFILKRLEHKSPIVKQKALRLIKYAVGKSGVEFRREMQRHSVAIRQLFHYKGQLDPLKGDALNKIVRDTAHETISAIFSAENDKPAPAEDLNKRIQGFGNTNFEIPSEEKKSFLSEVVGLGSASIKQGLSNFTQGHLSKKIENGSYKSPNLRRSLTIESEYADRYEPVDYRNETQGSFGISKNVGSGPWNQDSRVTKVEITNGDSSSSYKESKTREERLLETIVTSGGVRLQPTRDAIQVFLVEAAKLDAVALSRALESKLQSPQWQVRMKAVCVLESILRKKDDDHFSTVESYFSENKDAVVRCSDSPQASLREKANKVLSLLGGEQADSVATYTEKTLKVETTSVVQMPDLIDTGDSDDCHDGSTKDQSDQNLTNLSIPAPLIDDIFGGGLATDVSTSEPNNVDDPFADVSFHAGDGGEHADDLFSGMTVDRQSSNEILMEGMKNGTELLDIFGSNLELPQGQETPKKDVNDLMSGLSINENASNMQQKGTSVGAFSENMFSDSNSHPGHQVTNDSLSSMFSSQTAATNANAMFPFGAMPYNIPSGFMFNPAFSSQPMNYAAMGSLFAQQQLLAKMSELQSLGDMNGQNVGVGHFSGTDGAYSSALPDIFKPNFTTQTPSSLMNSSKKEETRAFDFISDHVAAARDQKRVL</sequence>
<evidence type="ECO:0000256" key="1">
    <source>
        <dbReference type="ARBA" id="ARBA00004132"/>
    </source>
</evidence>
<dbReference type="InterPro" id="IPR035802">
    <property type="entry name" value="ENTH/VHS_tepsin"/>
</dbReference>
<dbReference type="PANTHER" id="PTHR21514:SF0">
    <property type="entry name" value="AP-4 COMPLEX ACCESSORY SUBUNIT TEPSIN"/>
    <property type="match status" value="1"/>
</dbReference>
<dbReference type="InterPro" id="IPR016024">
    <property type="entry name" value="ARM-type_fold"/>
</dbReference>
<dbReference type="GO" id="GO:0032588">
    <property type="term" value="C:trans-Golgi network membrane"/>
    <property type="evidence" value="ECO:0007669"/>
    <property type="project" value="TreeGrafter"/>
</dbReference>
<dbReference type="Pfam" id="PF01417">
    <property type="entry name" value="ENTH"/>
    <property type="match status" value="1"/>
</dbReference>
<feature type="region of interest" description="Disordered" evidence="5">
    <location>
        <begin position="407"/>
        <end position="427"/>
    </location>
</feature>
<dbReference type="EMBL" id="CM017321">
    <property type="protein sequence ID" value="KAE7997479.1"/>
    <property type="molecule type" value="Genomic_DNA"/>
</dbReference>
<comment type="subcellular location">
    <subcellularLocation>
        <location evidence="1">Cytoplasmic vesicle</location>
        <location evidence="1">Clathrin-coated vesicle</location>
    </subcellularLocation>
    <subcellularLocation>
        <location evidence="2">Golgi apparatus</location>
        <location evidence="2">trans-Golgi network</location>
    </subcellularLocation>
</comment>
<accession>A0A5N6QFR2</accession>
<evidence type="ECO:0000259" key="6">
    <source>
        <dbReference type="PROSITE" id="PS50179"/>
    </source>
</evidence>
<dbReference type="PROSITE" id="PS50179">
    <property type="entry name" value="VHS"/>
    <property type="match status" value="1"/>
</dbReference>
<dbReference type="InterPro" id="IPR013809">
    <property type="entry name" value="ENTH"/>
</dbReference>